<dbReference type="Proteomes" id="UP000185696">
    <property type="component" value="Unassembled WGS sequence"/>
</dbReference>
<organism evidence="1 2">
    <name type="scientific">Actinophytocola xinjiangensis</name>
    <dbReference type="NCBI Taxonomy" id="485602"/>
    <lineage>
        <taxon>Bacteria</taxon>
        <taxon>Bacillati</taxon>
        <taxon>Actinomycetota</taxon>
        <taxon>Actinomycetes</taxon>
        <taxon>Pseudonocardiales</taxon>
        <taxon>Pseudonocardiaceae</taxon>
    </lineage>
</organism>
<sequence length="94" mass="10530">MARTIGDVANVWSDLRISMKQWSMDSFTLGALGEAEGYPGDYNEVLTEIVTKVGAVMESFVSADLVLREVAATYEAQEAEYYEKFGYVEEELED</sequence>
<keyword evidence="2" id="KW-1185">Reference proteome</keyword>
<dbReference type="AlphaFoldDB" id="A0A7Z1AU19"/>
<protein>
    <recommendedName>
        <fullName evidence="3">Excreted virulence factor EspC (Type VII ESX diderm)</fullName>
    </recommendedName>
</protein>
<dbReference type="EMBL" id="MSIF01000042">
    <property type="protein sequence ID" value="OLF04534.1"/>
    <property type="molecule type" value="Genomic_DNA"/>
</dbReference>
<name>A0A7Z1AU19_9PSEU</name>
<reference evidence="1 2" key="1">
    <citation type="submission" date="2016-12" db="EMBL/GenBank/DDBJ databases">
        <title>The draft genome sequence of Actinophytocola xinjiangensis.</title>
        <authorList>
            <person name="Wang W."/>
            <person name="Yuan L."/>
        </authorList>
    </citation>
    <scope>NUCLEOTIDE SEQUENCE [LARGE SCALE GENOMIC DNA]</scope>
    <source>
        <strain evidence="1 2">CGMCC 4.4663</strain>
    </source>
</reference>
<proteinExistence type="predicted"/>
<comment type="caution">
    <text evidence="1">The sequence shown here is derived from an EMBL/GenBank/DDBJ whole genome shotgun (WGS) entry which is preliminary data.</text>
</comment>
<accession>A0A7Z1AU19</accession>
<dbReference type="RefSeq" id="WP_075138375.1">
    <property type="nucleotide sequence ID" value="NZ_MSIF01000042.1"/>
</dbReference>
<evidence type="ECO:0008006" key="3">
    <source>
        <dbReference type="Google" id="ProtNLM"/>
    </source>
</evidence>
<evidence type="ECO:0000313" key="2">
    <source>
        <dbReference type="Proteomes" id="UP000185696"/>
    </source>
</evidence>
<evidence type="ECO:0000313" key="1">
    <source>
        <dbReference type="EMBL" id="OLF04534.1"/>
    </source>
</evidence>
<gene>
    <name evidence="1" type="ORF">BLA60_40295</name>
</gene>